<evidence type="ECO:0000256" key="1">
    <source>
        <dbReference type="ARBA" id="ARBA00023002"/>
    </source>
</evidence>
<dbReference type="PANTHER" id="PTHR30466:SF1">
    <property type="entry name" value="FMN REDUCTASE (NADH) RUTF"/>
    <property type="match status" value="1"/>
</dbReference>
<reference evidence="3 4" key="1">
    <citation type="journal article" date="2016" name="Nat. Commun.">
        <title>Ectomycorrhizal ecology is imprinted in the genome of the dominant symbiotic fungus Cenococcum geophilum.</title>
        <authorList>
            <consortium name="DOE Joint Genome Institute"/>
            <person name="Peter M."/>
            <person name="Kohler A."/>
            <person name="Ohm R.A."/>
            <person name="Kuo A."/>
            <person name="Krutzmann J."/>
            <person name="Morin E."/>
            <person name="Arend M."/>
            <person name="Barry K.W."/>
            <person name="Binder M."/>
            <person name="Choi C."/>
            <person name="Clum A."/>
            <person name="Copeland A."/>
            <person name="Grisel N."/>
            <person name="Haridas S."/>
            <person name="Kipfer T."/>
            <person name="LaButti K."/>
            <person name="Lindquist E."/>
            <person name="Lipzen A."/>
            <person name="Maire R."/>
            <person name="Meier B."/>
            <person name="Mihaltcheva S."/>
            <person name="Molinier V."/>
            <person name="Murat C."/>
            <person name="Poggeler S."/>
            <person name="Quandt C.A."/>
            <person name="Sperisen C."/>
            <person name="Tritt A."/>
            <person name="Tisserant E."/>
            <person name="Crous P.W."/>
            <person name="Henrissat B."/>
            <person name="Nehls U."/>
            <person name="Egli S."/>
            <person name="Spatafora J.W."/>
            <person name="Grigoriev I.V."/>
            <person name="Martin F.M."/>
        </authorList>
    </citation>
    <scope>NUCLEOTIDE SEQUENCE [LARGE SCALE GENOMIC DNA]</scope>
    <source>
        <strain evidence="3 4">CBS 459.81</strain>
    </source>
</reference>
<dbReference type="SMART" id="SM00903">
    <property type="entry name" value="Flavin_Reduct"/>
    <property type="match status" value="1"/>
</dbReference>
<accession>A0A8E2ECE7</accession>
<dbReference type="EMBL" id="KV744919">
    <property type="protein sequence ID" value="OCK81496.1"/>
    <property type="molecule type" value="Genomic_DNA"/>
</dbReference>
<protein>
    <recommendedName>
        <fullName evidence="2">Flavin reductase like domain-containing protein</fullName>
    </recommendedName>
</protein>
<dbReference type="InterPro" id="IPR012349">
    <property type="entry name" value="Split_barrel_FMN-bd"/>
</dbReference>
<dbReference type="AlphaFoldDB" id="A0A8E2ECE7"/>
<dbReference type="GO" id="GO:0010181">
    <property type="term" value="F:FMN binding"/>
    <property type="evidence" value="ECO:0007669"/>
    <property type="project" value="InterPro"/>
</dbReference>
<evidence type="ECO:0000313" key="3">
    <source>
        <dbReference type="EMBL" id="OCK81496.1"/>
    </source>
</evidence>
<dbReference type="InterPro" id="IPR002563">
    <property type="entry name" value="Flavin_Rdtase-like_dom"/>
</dbReference>
<evidence type="ECO:0000259" key="2">
    <source>
        <dbReference type="SMART" id="SM00903"/>
    </source>
</evidence>
<organism evidence="3 4">
    <name type="scientific">Lepidopterella palustris CBS 459.81</name>
    <dbReference type="NCBI Taxonomy" id="1314670"/>
    <lineage>
        <taxon>Eukaryota</taxon>
        <taxon>Fungi</taxon>
        <taxon>Dikarya</taxon>
        <taxon>Ascomycota</taxon>
        <taxon>Pezizomycotina</taxon>
        <taxon>Dothideomycetes</taxon>
        <taxon>Pleosporomycetidae</taxon>
        <taxon>Mytilinidiales</taxon>
        <taxon>Argynnaceae</taxon>
        <taxon>Lepidopterella</taxon>
    </lineage>
</organism>
<dbReference type="Gene3D" id="2.30.110.10">
    <property type="entry name" value="Electron Transport, Fmn-binding Protein, Chain A"/>
    <property type="match status" value="1"/>
</dbReference>
<dbReference type="Pfam" id="PF01613">
    <property type="entry name" value="Flavin_Reduct"/>
    <property type="match status" value="1"/>
</dbReference>
<gene>
    <name evidence="3" type="ORF">K432DRAFT_261431</name>
</gene>
<feature type="domain" description="Flavin reductase like" evidence="2">
    <location>
        <begin position="30"/>
        <end position="199"/>
    </location>
</feature>
<dbReference type="OrthoDB" id="2015405at2759"/>
<dbReference type="Proteomes" id="UP000250266">
    <property type="component" value="Unassembled WGS sequence"/>
</dbReference>
<evidence type="ECO:0000313" key="4">
    <source>
        <dbReference type="Proteomes" id="UP000250266"/>
    </source>
</evidence>
<feature type="non-terminal residue" evidence="3">
    <location>
        <position position="200"/>
    </location>
</feature>
<proteinExistence type="predicted"/>
<keyword evidence="4" id="KW-1185">Reference proteome</keyword>
<name>A0A8E2ECE7_9PEZI</name>
<keyword evidence="1" id="KW-0560">Oxidoreductase</keyword>
<dbReference type="InterPro" id="IPR050268">
    <property type="entry name" value="NADH-dep_flavin_reductase"/>
</dbReference>
<dbReference type="GO" id="GO:0042602">
    <property type="term" value="F:riboflavin reductase (NADPH) activity"/>
    <property type="evidence" value="ECO:0007669"/>
    <property type="project" value="TreeGrafter"/>
</dbReference>
<feature type="non-terminal residue" evidence="3">
    <location>
        <position position="1"/>
    </location>
</feature>
<sequence>SASEEPDLQHPTAPSVASLEELPARMRELMRYVSHPVAVVTASSWNDANAKRTNHAMTVSSFNTVSLEPCPIISFNVRTPSRTLDAIQNQQGHFRIHVLNSHTDAYIIADAFTRGNAHEGFEKLEKMETSKVVVRYPDTGVIRAPEISGYGVLSILECSMLPDKMVTVEDHVIVVARVVRLLSRQSGWALTYVDRQYRRV</sequence>
<dbReference type="PANTHER" id="PTHR30466">
    <property type="entry name" value="FLAVIN REDUCTASE"/>
    <property type="match status" value="1"/>
</dbReference>
<dbReference type="SUPFAM" id="SSF50475">
    <property type="entry name" value="FMN-binding split barrel"/>
    <property type="match status" value="1"/>
</dbReference>